<keyword evidence="2" id="KW-0812">Transmembrane</keyword>
<feature type="chain" id="PRO_5045711695" description="Protein kinase domain-containing protein" evidence="3">
    <location>
        <begin position="20"/>
        <end position="1802"/>
    </location>
</feature>
<keyword evidence="6" id="KW-1185">Reference proteome</keyword>
<feature type="compositionally biased region" description="Basic and acidic residues" evidence="1">
    <location>
        <begin position="1704"/>
        <end position="1713"/>
    </location>
</feature>
<dbReference type="InterPro" id="IPR011009">
    <property type="entry name" value="Kinase-like_dom_sf"/>
</dbReference>
<dbReference type="InterPro" id="IPR011050">
    <property type="entry name" value="Pectin_lyase_fold/virulence"/>
</dbReference>
<protein>
    <recommendedName>
        <fullName evidence="4">Protein kinase domain-containing protein</fullName>
    </recommendedName>
</protein>
<feature type="transmembrane region" description="Helical" evidence="2">
    <location>
        <begin position="1465"/>
        <end position="1488"/>
    </location>
</feature>
<comment type="caution">
    <text evidence="5">The sequence shown here is derived from an EMBL/GenBank/DDBJ whole genome shotgun (WGS) entry which is preliminary data.</text>
</comment>
<keyword evidence="3" id="KW-0732">Signal</keyword>
<dbReference type="PROSITE" id="PS50011">
    <property type="entry name" value="PROTEIN_KINASE_DOM"/>
    <property type="match status" value="1"/>
</dbReference>
<sequence>MNLQALLLVHLLCVEATYTERTSSPFSFQMAFGPDTEAANISGNKQAFTPQLTLNHGTYHSKAYLMDSVSLSLHGSDTTICHTSSVTKTETTSDQNSENNEYGDGNTIPFIFVFSNSTLSMSHISLDCGWRGTSVGRISSSRLTIDNCPIISNPESSPFVMDNGCDDIGSSIFFVDCSHKSIDKSSLLALVTLVQSHTTHSRHTDNSQEVSSTLVSCSGLSLCDAHLVSGSGPLVGFSSSTEQDTRLWTKLETVLMGSRLVNMTSGVLKGSGKGVLEGWNGCQKILDSCVTQSTNHLYGTACIDMNLGGSLLCSNTSFSHCHSSLEPSSTPPNFFLEHRTATDPLNFGVTDTEAITFRRCTFLSMTSSSTGAAINHNKSPSSFTMSECSFSNCTVNKMDDGGAIDVFQQSSAKSPVAISSSHFLNCTSGRGGAVDLFYVTTCTIADVVFRNNTAQKQGGGLSVNYPDTFSISNCVFEKCIAETNKSIMGGGLDLHHSLLNTIDSLLFRECRASKGNDLYSVGAGPISGFSPNVTNCDSTSNRPNAYYDGKTDDTMIPAVSDTSTSSLVEIESTPSTDQTSSTIQMKVSNIVDGKMLVLVDNTNNHEPPNDDSPPAIARLLTFDFSTSIESAAQTVSFGEWEELQYESKYCVIGSWIAKTSLSFSSSIGLTTPNPARIVEIVCSLGSGTDHYWLELKGRSLPKGTYTVKLVGVSDFSFSVEFDGTTGTKTLNMFSSRHSERLFGTGSKLSFSTTYEVESVTFESCPNPFFLDPPRLFFTTPVEQSRLISIGPVNFKDESTKDIILIPLPGSLDEGEYVIILLSSSSPTESVSLPVTLSASNSETVEFLVYSKNSNEIQLKYGEIYTVEELITGTTKCLFEKVFSIQVPAEPKRIEEGMVTLNKAKDEATLRLKGRELDDGSYKLKLDSVSQELTSEASLSEHGELLFKVSISLFPTSIMAFGETYTISSLKFGSEDVLVNSDVELAVPNPPIVKTAQVHPNSINTSMRLGLTGTSLKLDGFYTVTLSPLFSLDILFNSSETVSSAELLLGRTACLQHNTEYKIVSIARVEDDSNVILTEATVSFTTPKFPVPLVLHVNGKEGEDDGLCGESDDACATIDFTWSIVVALNAKSATLAIVNSSEQRQPIVVSSGMSILLNNGSNFEPTLTIPSSASMEDKAGIIVVSEATLSIIDVTVKIESTDPSFVFLSASESTIILKEGSFVGVLPPTLSSNSDHEDVCSWESGIIRLDNTNTTLSRMAFSSLSQGVIHMKNGSVNLEGVIFHSNSPNLVSFPSARRNIRCVDGSVTIGSLSGGDGSKDHPSAWISTTDCTVSGDDARPNSALFVPTLSSESKSTWMKKEKRFSVLIVGTTLIPCGLSLEVFEMKKDKSEGESERIELSFDTADSFNDTHITLSVALTSLSSLDDALEWRGRLVFGLNETTSEWFVVQKNSADRKAESPLEHMKWWLPLVIVLSCCALFAIFVVIVVVRRRQQQKALKQPNDPEEMPDEEKMEVQDNSLAQNGIQTSAGILKGKSLTPNFGENSNQSTKLNDIQGGSGSREQFVEVMDVGSGQTKEVVKMETLFERLHKNRNGIVGKRQRQIELARGLQKIGKTNGNAWILQKLTSHWILIGADGHFNLQLKEEETAATEHQFQSQTQTANSSVAEEGGSVDVNIENANGMDRAAKEVQEKEDQEGQRWQAPEQGEHESMPPSDLEKVTVFRLGLVLWEMETGQVPFRETDGVNAGRQLKAGVKPQMDLVENKEMEELILKCLELKATDRIGLDDLISSLSSIPDDPVPTQP</sequence>
<name>A0ABQ9X0Z6_9EUKA</name>
<reference evidence="5 6" key="1">
    <citation type="journal article" date="2022" name="bioRxiv">
        <title>Genomics of Preaxostyla Flagellates Illuminates Evolutionary Transitions and the Path Towards Mitochondrial Loss.</title>
        <authorList>
            <person name="Novak L.V.F."/>
            <person name="Treitli S.C."/>
            <person name="Pyrih J."/>
            <person name="Halakuc P."/>
            <person name="Pipaliya S.V."/>
            <person name="Vacek V."/>
            <person name="Brzon O."/>
            <person name="Soukal P."/>
            <person name="Eme L."/>
            <person name="Dacks J.B."/>
            <person name="Karnkowska A."/>
            <person name="Elias M."/>
            <person name="Hampl V."/>
        </authorList>
    </citation>
    <scope>NUCLEOTIDE SEQUENCE [LARGE SCALE GENOMIC DNA]</scope>
    <source>
        <strain evidence="5">NAU3</strain>
        <tissue evidence="5">Gut</tissue>
    </source>
</reference>
<proteinExistence type="predicted"/>
<dbReference type="SUPFAM" id="SSF51126">
    <property type="entry name" value="Pectin lyase-like"/>
    <property type="match status" value="1"/>
</dbReference>
<dbReference type="InterPro" id="IPR000719">
    <property type="entry name" value="Prot_kinase_dom"/>
</dbReference>
<feature type="compositionally biased region" description="Basic and acidic residues" evidence="1">
    <location>
        <begin position="1685"/>
        <end position="1696"/>
    </location>
</feature>
<accession>A0ABQ9X0Z6</accession>
<dbReference type="SUPFAM" id="SSF56112">
    <property type="entry name" value="Protein kinase-like (PK-like)"/>
    <property type="match status" value="1"/>
</dbReference>
<evidence type="ECO:0000256" key="1">
    <source>
        <dbReference type="SAM" id="MobiDB-lite"/>
    </source>
</evidence>
<dbReference type="InterPro" id="IPR001245">
    <property type="entry name" value="Ser-Thr/Tyr_kinase_cat_dom"/>
</dbReference>
<keyword evidence="2" id="KW-0472">Membrane</keyword>
<evidence type="ECO:0000256" key="3">
    <source>
        <dbReference type="SAM" id="SignalP"/>
    </source>
</evidence>
<organism evidence="5 6">
    <name type="scientific">Blattamonas nauphoetae</name>
    <dbReference type="NCBI Taxonomy" id="2049346"/>
    <lineage>
        <taxon>Eukaryota</taxon>
        <taxon>Metamonada</taxon>
        <taxon>Preaxostyla</taxon>
        <taxon>Oxymonadida</taxon>
        <taxon>Blattamonas</taxon>
    </lineage>
</organism>
<evidence type="ECO:0000313" key="6">
    <source>
        <dbReference type="Proteomes" id="UP001281761"/>
    </source>
</evidence>
<feature type="compositionally biased region" description="Acidic residues" evidence="1">
    <location>
        <begin position="1502"/>
        <end position="1511"/>
    </location>
</feature>
<dbReference type="Pfam" id="PF07714">
    <property type="entry name" value="PK_Tyr_Ser-Thr"/>
    <property type="match status" value="1"/>
</dbReference>
<gene>
    <name evidence="5" type="ORF">BLNAU_19595</name>
</gene>
<feature type="region of interest" description="Disordered" evidence="1">
    <location>
        <begin position="1685"/>
        <end position="1713"/>
    </location>
</feature>
<evidence type="ECO:0000313" key="5">
    <source>
        <dbReference type="EMBL" id="KAK2945466.1"/>
    </source>
</evidence>
<dbReference type="Proteomes" id="UP001281761">
    <property type="component" value="Unassembled WGS sequence"/>
</dbReference>
<feature type="domain" description="Protein kinase" evidence="4">
    <location>
        <begin position="1467"/>
        <end position="1802"/>
    </location>
</feature>
<feature type="region of interest" description="Disordered" evidence="1">
    <location>
        <begin position="1495"/>
        <end position="1514"/>
    </location>
</feature>
<feature type="signal peptide" evidence="3">
    <location>
        <begin position="1"/>
        <end position="19"/>
    </location>
</feature>
<dbReference type="EMBL" id="JARBJD010000259">
    <property type="protein sequence ID" value="KAK2945466.1"/>
    <property type="molecule type" value="Genomic_DNA"/>
</dbReference>
<evidence type="ECO:0000259" key="4">
    <source>
        <dbReference type="PROSITE" id="PS50011"/>
    </source>
</evidence>
<keyword evidence="2" id="KW-1133">Transmembrane helix</keyword>
<evidence type="ECO:0000256" key="2">
    <source>
        <dbReference type="SAM" id="Phobius"/>
    </source>
</evidence>
<dbReference type="Gene3D" id="1.10.510.10">
    <property type="entry name" value="Transferase(Phosphotransferase) domain 1"/>
    <property type="match status" value="1"/>
</dbReference>